<feature type="transmembrane region" description="Helical" evidence="6">
    <location>
        <begin position="277"/>
        <end position="294"/>
    </location>
</feature>
<sequence length="402" mass="44979">MGDGTNKWSDADLDTVLPEFQTWRTADFVTCRISDAFAVSNWRIGASWISIELSWRLALVAVVIGNLMTALTVTYNGLIGARLHILFTIQARPTYCFKFVYVVIVFRVIISSQLIFAIWPRFRNVPAQLPEPANITTSFMISYFIYWLVILPFHAILAHQVRWFCTIRPSSLPLPVSPLSCCFPAGKCTFRSSIGWAFMNGIYAVVGNFATLGKQISPYVQLIIIPVAFIAMMPFSIIGANGSQILYGYLLWDYSFLCALAFLIASMGVNFSANGQRIICVILGAWAMMPWNILVSAESLNFMDGYTIWLAPIASILISDYCFVHKEVVSVEEMYLEHGIYSYNKYDTNWRAVVAFIVGFAPLLGAFAQGVKLGLRLAWAYRGSCIWDISGSLVLVVDCMCC</sequence>
<evidence type="ECO:0000313" key="8">
    <source>
        <dbReference type="Proteomes" id="UP000887226"/>
    </source>
</evidence>
<feature type="transmembrane region" description="Helical" evidence="6">
    <location>
        <begin position="57"/>
        <end position="78"/>
    </location>
</feature>
<dbReference type="AlphaFoldDB" id="A0A9P7YZY2"/>
<protein>
    <submittedName>
        <fullName evidence="7">Permease for cytosine/purines, uracil, thiamine, allantoin-domain-containing protein</fullName>
    </submittedName>
</protein>
<feature type="transmembrane region" description="Helical" evidence="6">
    <location>
        <begin position="219"/>
        <end position="240"/>
    </location>
</feature>
<dbReference type="OrthoDB" id="2018619at2759"/>
<evidence type="ECO:0000256" key="6">
    <source>
        <dbReference type="SAM" id="Phobius"/>
    </source>
</evidence>
<name>A0A9P7YZY2_9HELO</name>
<keyword evidence="8" id="KW-1185">Reference proteome</keyword>
<evidence type="ECO:0000256" key="2">
    <source>
        <dbReference type="ARBA" id="ARBA00008974"/>
    </source>
</evidence>
<comment type="subcellular location">
    <subcellularLocation>
        <location evidence="1">Membrane</location>
        <topology evidence="1">Multi-pass membrane protein</topology>
    </subcellularLocation>
</comment>
<dbReference type="EMBL" id="MU254088">
    <property type="protein sequence ID" value="KAG9242300.1"/>
    <property type="molecule type" value="Genomic_DNA"/>
</dbReference>
<keyword evidence="5 6" id="KW-0472">Membrane</keyword>
<evidence type="ECO:0000256" key="4">
    <source>
        <dbReference type="ARBA" id="ARBA00022989"/>
    </source>
</evidence>
<keyword evidence="3 6" id="KW-0812">Transmembrane</keyword>
<feature type="transmembrane region" description="Helical" evidence="6">
    <location>
        <begin position="352"/>
        <end position="371"/>
    </location>
</feature>
<accession>A0A9P7YZY2</accession>
<dbReference type="GO" id="GO:0005886">
    <property type="term" value="C:plasma membrane"/>
    <property type="evidence" value="ECO:0007669"/>
    <property type="project" value="TreeGrafter"/>
</dbReference>
<evidence type="ECO:0000256" key="1">
    <source>
        <dbReference type="ARBA" id="ARBA00004141"/>
    </source>
</evidence>
<evidence type="ECO:0000256" key="3">
    <source>
        <dbReference type="ARBA" id="ARBA00022692"/>
    </source>
</evidence>
<evidence type="ECO:0000256" key="5">
    <source>
        <dbReference type="ARBA" id="ARBA00023136"/>
    </source>
</evidence>
<comment type="caution">
    <text evidence="7">The sequence shown here is derived from an EMBL/GenBank/DDBJ whole genome shotgun (WGS) entry which is preliminary data.</text>
</comment>
<dbReference type="InterPro" id="IPR045225">
    <property type="entry name" value="Uracil/uridine/allantoin_perm"/>
</dbReference>
<feature type="transmembrane region" description="Helical" evidence="6">
    <location>
        <begin position="246"/>
        <end position="265"/>
    </location>
</feature>
<dbReference type="PANTHER" id="PTHR30618">
    <property type="entry name" value="NCS1 FAMILY PURINE/PYRIMIDINE TRANSPORTER"/>
    <property type="match status" value="1"/>
</dbReference>
<dbReference type="Gene3D" id="1.10.4160.10">
    <property type="entry name" value="Hydantoin permease"/>
    <property type="match status" value="1"/>
</dbReference>
<comment type="similarity">
    <text evidence="2">Belongs to the purine-cytosine permease (2.A.39) family.</text>
</comment>
<dbReference type="GO" id="GO:0015205">
    <property type="term" value="F:nucleobase transmembrane transporter activity"/>
    <property type="evidence" value="ECO:0007669"/>
    <property type="project" value="TreeGrafter"/>
</dbReference>
<feature type="transmembrane region" description="Helical" evidence="6">
    <location>
        <begin position="306"/>
        <end position="324"/>
    </location>
</feature>
<organism evidence="7 8">
    <name type="scientific">Calycina marina</name>
    <dbReference type="NCBI Taxonomy" id="1763456"/>
    <lineage>
        <taxon>Eukaryota</taxon>
        <taxon>Fungi</taxon>
        <taxon>Dikarya</taxon>
        <taxon>Ascomycota</taxon>
        <taxon>Pezizomycotina</taxon>
        <taxon>Leotiomycetes</taxon>
        <taxon>Helotiales</taxon>
        <taxon>Pezizellaceae</taxon>
        <taxon>Calycina</taxon>
    </lineage>
</organism>
<evidence type="ECO:0000313" key="7">
    <source>
        <dbReference type="EMBL" id="KAG9242300.1"/>
    </source>
</evidence>
<dbReference type="InterPro" id="IPR001248">
    <property type="entry name" value="Pur-cyt_permease"/>
</dbReference>
<proteinExistence type="inferred from homology"/>
<dbReference type="PANTHER" id="PTHR30618:SF0">
    <property type="entry name" value="PURINE-URACIL PERMEASE NCS1"/>
    <property type="match status" value="1"/>
</dbReference>
<reference evidence="7" key="1">
    <citation type="journal article" date="2021" name="IMA Fungus">
        <title>Genomic characterization of three marine fungi, including Emericellopsis atlantica sp. nov. with signatures of a generalist lifestyle and marine biomass degradation.</title>
        <authorList>
            <person name="Hagestad O.C."/>
            <person name="Hou L."/>
            <person name="Andersen J.H."/>
            <person name="Hansen E.H."/>
            <person name="Altermark B."/>
            <person name="Li C."/>
            <person name="Kuhnert E."/>
            <person name="Cox R.J."/>
            <person name="Crous P.W."/>
            <person name="Spatafora J.W."/>
            <person name="Lail K."/>
            <person name="Amirebrahimi M."/>
            <person name="Lipzen A."/>
            <person name="Pangilinan J."/>
            <person name="Andreopoulos W."/>
            <person name="Hayes R.D."/>
            <person name="Ng V."/>
            <person name="Grigoriev I.V."/>
            <person name="Jackson S.A."/>
            <person name="Sutton T.D.S."/>
            <person name="Dobson A.D.W."/>
            <person name="Rama T."/>
        </authorList>
    </citation>
    <scope>NUCLEOTIDE SEQUENCE</scope>
    <source>
        <strain evidence="7">TRa3180A</strain>
    </source>
</reference>
<dbReference type="Proteomes" id="UP000887226">
    <property type="component" value="Unassembled WGS sequence"/>
</dbReference>
<dbReference type="Pfam" id="PF02133">
    <property type="entry name" value="Transp_cyt_pur"/>
    <property type="match status" value="2"/>
</dbReference>
<feature type="transmembrane region" description="Helical" evidence="6">
    <location>
        <begin position="139"/>
        <end position="158"/>
    </location>
</feature>
<feature type="transmembrane region" description="Helical" evidence="6">
    <location>
        <begin position="99"/>
        <end position="119"/>
    </location>
</feature>
<gene>
    <name evidence="7" type="ORF">BJ878DRAFT_535979</name>
</gene>
<keyword evidence="4 6" id="KW-1133">Transmembrane helix</keyword>